<sequence>VPRHPKGDQGAGGAHALGRDAGGAAPGARRGARPGGRGPPQHRQLPGSGDRERALREPPLCARHRHERRDARHGLLREPARGHRHPEAGRVGGRDARAGPRGGRRVRGRAVVPHALRRAPGRHGAAAPLAPGSGRRGPVRERRAVAGRRAAPGHQHGARGLQRLHLRASWRSGASRGAARLRGWRRRSATAARPRRRGRHGGGRRAASAAPAVRVSPRGLRARGEAGDAVLPAEAGFEAEVVLDFPHRGAAKKWVLAARLPRGGGVAALAPRSKWCALCWPVVTACCALQQELEDALTRERVQYQHIEAALRLSRCGRRICAAADGGSVEDEQVRARIEGEMHPLKRELAVRLARRLGLSRPGAHEAHDPPEEPDGARKRQRTGGASGAEDAEGPRAPQGGTRTELRSAISDRLPEVLQVLHEAPSECWVLPPPPLDTALEL</sequence>
<proteinExistence type="predicted"/>
<dbReference type="EMBL" id="CAUYUJ010019121">
    <property type="protein sequence ID" value="CAK0888711.1"/>
    <property type="molecule type" value="Genomic_DNA"/>
</dbReference>
<accession>A0ABN9WT74</accession>
<comment type="caution">
    <text evidence="2">The sequence shown here is derived from an EMBL/GenBank/DDBJ whole genome shotgun (WGS) entry which is preliminary data.</text>
</comment>
<name>A0ABN9WT74_9DINO</name>
<feature type="compositionally biased region" description="Basic and acidic residues" evidence="1">
    <location>
        <begin position="363"/>
        <end position="378"/>
    </location>
</feature>
<feature type="region of interest" description="Disordered" evidence="1">
    <location>
        <begin position="177"/>
        <end position="215"/>
    </location>
</feature>
<gene>
    <name evidence="2" type="ORF">PCOR1329_LOCUS69449</name>
</gene>
<feature type="compositionally biased region" description="Low complexity" evidence="1">
    <location>
        <begin position="205"/>
        <end position="215"/>
    </location>
</feature>
<feature type="compositionally biased region" description="Basic residues" evidence="1">
    <location>
        <begin position="182"/>
        <end position="203"/>
    </location>
</feature>
<feature type="region of interest" description="Disordered" evidence="1">
    <location>
        <begin position="1"/>
        <end position="106"/>
    </location>
</feature>
<feature type="compositionally biased region" description="Low complexity" evidence="1">
    <location>
        <begin position="122"/>
        <end position="132"/>
    </location>
</feature>
<feature type="compositionally biased region" description="Basic and acidic residues" evidence="1">
    <location>
        <begin position="68"/>
        <end position="98"/>
    </location>
</feature>
<feature type="region of interest" description="Disordered" evidence="1">
    <location>
        <begin position="119"/>
        <end position="139"/>
    </location>
</feature>
<dbReference type="Proteomes" id="UP001189429">
    <property type="component" value="Unassembled WGS sequence"/>
</dbReference>
<keyword evidence="3" id="KW-1185">Reference proteome</keyword>
<evidence type="ECO:0000313" key="3">
    <source>
        <dbReference type="Proteomes" id="UP001189429"/>
    </source>
</evidence>
<evidence type="ECO:0000256" key="1">
    <source>
        <dbReference type="SAM" id="MobiDB-lite"/>
    </source>
</evidence>
<feature type="compositionally biased region" description="Gly residues" evidence="1">
    <location>
        <begin position="9"/>
        <end position="25"/>
    </location>
</feature>
<reference evidence="2" key="1">
    <citation type="submission" date="2023-10" db="EMBL/GenBank/DDBJ databases">
        <authorList>
            <person name="Chen Y."/>
            <person name="Shah S."/>
            <person name="Dougan E. K."/>
            <person name="Thang M."/>
            <person name="Chan C."/>
        </authorList>
    </citation>
    <scope>NUCLEOTIDE SEQUENCE [LARGE SCALE GENOMIC DNA]</scope>
</reference>
<feature type="non-terminal residue" evidence="2">
    <location>
        <position position="442"/>
    </location>
</feature>
<organism evidence="2 3">
    <name type="scientific">Prorocentrum cordatum</name>
    <dbReference type="NCBI Taxonomy" id="2364126"/>
    <lineage>
        <taxon>Eukaryota</taxon>
        <taxon>Sar</taxon>
        <taxon>Alveolata</taxon>
        <taxon>Dinophyceae</taxon>
        <taxon>Prorocentrales</taxon>
        <taxon>Prorocentraceae</taxon>
        <taxon>Prorocentrum</taxon>
    </lineage>
</organism>
<feature type="region of interest" description="Disordered" evidence="1">
    <location>
        <begin position="360"/>
        <end position="410"/>
    </location>
</feature>
<protein>
    <submittedName>
        <fullName evidence="2">Uncharacterized protein</fullName>
    </submittedName>
</protein>
<evidence type="ECO:0000313" key="2">
    <source>
        <dbReference type="EMBL" id="CAK0888711.1"/>
    </source>
</evidence>
<feature type="non-terminal residue" evidence="2">
    <location>
        <position position="1"/>
    </location>
</feature>